<feature type="transmembrane region" description="Helical" evidence="1">
    <location>
        <begin position="127"/>
        <end position="150"/>
    </location>
</feature>
<evidence type="ECO:0000256" key="1">
    <source>
        <dbReference type="SAM" id="Phobius"/>
    </source>
</evidence>
<feature type="transmembrane region" description="Helical" evidence="1">
    <location>
        <begin position="68"/>
        <end position="87"/>
    </location>
</feature>
<accession>A0A7C5Q3B9</accession>
<evidence type="ECO:0000313" key="2">
    <source>
        <dbReference type="EMBL" id="HHJ63317.1"/>
    </source>
</evidence>
<feature type="transmembrane region" description="Helical" evidence="1">
    <location>
        <begin position="170"/>
        <end position="187"/>
    </location>
</feature>
<reference evidence="2" key="1">
    <citation type="journal article" date="2020" name="mSystems">
        <title>Genome- and Community-Level Interaction Insights into Carbon Utilization and Element Cycling Functions of Hydrothermarchaeota in Hydrothermal Sediment.</title>
        <authorList>
            <person name="Zhou Z."/>
            <person name="Liu Y."/>
            <person name="Xu W."/>
            <person name="Pan J."/>
            <person name="Luo Z.H."/>
            <person name="Li M."/>
        </authorList>
    </citation>
    <scope>NUCLEOTIDE SEQUENCE [LARGE SCALE GENOMIC DNA]</scope>
    <source>
        <strain evidence="2">HyVt-501</strain>
    </source>
</reference>
<organism evidence="2">
    <name type="scientific">Aquifex aeolicus</name>
    <dbReference type="NCBI Taxonomy" id="63363"/>
    <lineage>
        <taxon>Bacteria</taxon>
        <taxon>Pseudomonadati</taxon>
        <taxon>Aquificota</taxon>
        <taxon>Aquificia</taxon>
        <taxon>Aquificales</taxon>
        <taxon>Aquificaceae</taxon>
        <taxon>Aquifex</taxon>
    </lineage>
</organism>
<sequence length="243" mass="29351">MSERISIIPDSEGEREVKLNFNNLWSFLSSLDYLRFLEFEGAFRNLGSENLYYVEERIELVNFVLRHVVLWINLAYLIIIVSGYFIFKEKFLILHLVFSLIYFIGGIWFVHRYTVGRGYLYMVVRNFLMFLTIFVFFSWIITEFISFWLVPRLWRMFEIWLFDPYSQQGVINEILYPAALFVYNLIKPHLYDLFGTKKFLIWYFALAPVKVFSVIFPFIYFLIYSKLSGGYMENLNRTLRKRA</sequence>
<gene>
    <name evidence="2" type="ORF">ENJ61_00255</name>
</gene>
<dbReference type="AlphaFoldDB" id="A0A7C5Q3B9"/>
<protein>
    <submittedName>
        <fullName evidence="2">Uncharacterized protein</fullName>
    </submittedName>
</protein>
<name>A0A7C5Q3B9_AQUAO</name>
<dbReference type="Proteomes" id="UP000885792">
    <property type="component" value="Unassembled WGS sequence"/>
</dbReference>
<keyword evidence="1" id="KW-0812">Transmembrane</keyword>
<comment type="caution">
    <text evidence="2">The sequence shown here is derived from an EMBL/GenBank/DDBJ whole genome shotgun (WGS) entry which is preliminary data.</text>
</comment>
<keyword evidence="1" id="KW-0472">Membrane</keyword>
<proteinExistence type="predicted"/>
<feature type="transmembrane region" description="Helical" evidence="1">
    <location>
        <begin position="93"/>
        <end position="115"/>
    </location>
</feature>
<dbReference type="EMBL" id="DRNB01000008">
    <property type="protein sequence ID" value="HHJ63317.1"/>
    <property type="molecule type" value="Genomic_DNA"/>
</dbReference>
<keyword evidence="1" id="KW-1133">Transmembrane helix</keyword>
<feature type="transmembrane region" description="Helical" evidence="1">
    <location>
        <begin position="199"/>
        <end position="223"/>
    </location>
</feature>